<protein>
    <submittedName>
        <fullName evidence="2">Uncharacterized protein</fullName>
    </submittedName>
</protein>
<evidence type="ECO:0000313" key="2">
    <source>
        <dbReference type="EMBL" id="CAE8581797.1"/>
    </source>
</evidence>
<evidence type="ECO:0000313" key="4">
    <source>
        <dbReference type="Proteomes" id="UP000654075"/>
    </source>
</evidence>
<proteinExistence type="predicted"/>
<accession>A0A813D2P3</accession>
<dbReference type="Proteomes" id="UP000626109">
    <property type="component" value="Unassembled WGS sequence"/>
</dbReference>
<evidence type="ECO:0000313" key="3">
    <source>
        <dbReference type="EMBL" id="CAE8707662.1"/>
    </source>
</evidence>
<gene>
    <name evidence="2" type="ORF">PGLA1383_LOCUS808</name>
    <name evidence="3" type="ORF">PGLA2088_LOCUS34632</name>
</gene>
<sequence length="254" mass="27844">MAHRPLWIVPLVLLAAWASETAQPEVCDDAVDDEVAALQLKADHNSSIFDTHYVFVEYHGLPGGFHSETMICPIAKFSRTDQLYLSSAKFAKPGGFKANMIPDEWWKSWDIACTEIAYGGSAGCSPFASSSSASSRSNSECSEKPCSGVEFDTSGKRKISKTDTENAGGIIKGPWKYFYGKTNKEKATMKQDVCGGGIMKKGEQWTSYAYSLLSNNCNRFTATLLKCSLGLDYTMPADIWMMGYGTWTFAGLTC</sequence>
<comment type="caution">
    <text evidence="2">The sequence shown here is derived from an EMBL/GenBank/DDBJ whole genome shotgun (WGS) entry which is preliminary data.</text>
</comment>
<organism evidence="2 4">
    <name type="scientific">Polarella glacialis</name>
    <name type="common">Dinoflagellate</name>
    <dbReference type="NCBI Taxonomy" id="89957"/>
    <lineage>
        <taxon>Eukaryota</taxon>
        <taxon>Sar</taxon>
        <taxon>Alveolata</taxon>
        <taxon>Dinophyceae</taxon>
        <taxon>Suessiales</taxon>
        <taxon>Suessiaceae</taxon>
        <taxon>Polarella</taxon>
    </lineage>
</organism>
<dbReference type="Proteomes" id="UP000654075">
    <property type="component" value="Unassembled WGS sequence"/>
</dbReference>
<keyword evidence="1" id="KW-0732">Signal</keyword>
<feature type="chain" id="PRO_5036221843" evidence="1">
    <location>
        <begin position="23"/>
        <end position="254"/>
    </location>
</feature>
<evidence type="ECO:0000256" key="1">
    <source>
        <dbReference type="SAM" id="SignalP"/>
    </source>
</evidence>
<name>A0A813D2P3_POLGL</name>
<dbReference type="EMBL" id="CAJNNV010000206">
    <property type="protein sequence ID" value="CAE8581797.1"/>
    <property type="molecule type" value="Genomic_DNA"/>
</dbReference>
<feature type="signal peptide" evidence="1">
    <location>
        <begin position="1"/>
        <end position="22"/>
    </location>
</feature>
<reference evidence="2" key="1">
    <citation type="submission" date="2021-02" db="EMBL/GenBank/DDBJ databases">
        <authorList>
            <person name="Dougan E. K."/>
            <person name="Rhodes N."/>
            <person name="Thang M."/>
            <person name="Chan C."/>
        </authorList>
    </citation>
    <scope>NUCLEOTIDE SEQUENCE</scope>
</reference>
<dbReference type="AlphaFoldDB" id="A0A813D2P3"/>
<dbReference type="EMBL" id="CAJNNW010031472">
    <property type="protein sequence ID" value="CAE8707662.1"/>
    <property type="molecule type" value="Genomic_DNA"/>
</dbReference>
<keyword evidence="4" id="KW-1185">Reference proteome</keyword>